<organism evidence="4">
    <name type="scientific">Schistocephalus solidus</name>
    <name type="common">Tapeworm</name>
    <dbReference type="NCBI Taxonomy" id="70667"/>
    <lineage>
        <taxon>Eukaryota</taxon>
        <taxon>Metazoa</taxon>
        <taxon>Spiralia</taxon>
        <taxon>Lophotrochozoa</taxon>
        <taxon>Platyhelminthes</taxon>
        <taxon>Cestoda</taxon>
        <taxon>Eucestoda</taxon>
        <taxon>Diphyllobothriidea</taxon>
        <taxon>Diphyllobothriidae</taxon>
        <taxon>Schistocephalus</taxon>
    </lineage>
</organism>
<keyword evidence="3" id="KW-0812">Transmembrane</keyword>
<reference evidence="4" key="1">
    <citation type="submission" date="2016-01" db="EMBL/GenBank/DDBJ databases">
        <title>Reference transcriptome for the parasite Schistocephalus solidus: insights into the molecular evolution of parasitism.</title>
        <authorList>
            <person name="Hebert F.O."/>
            <person name="Grambauer S."/>
            <person name="Barber I."/>
            <person name="Landry C.R."/>
            <person name="Aubin-Horth N."/>
        </authorList>
    </citation>
    <scope>NUCLEOTIDE SEQUENCE</scope>
</reference>
<evidence type="ECO:0000256" key="3">
    <source>
        <dbReference type="SAM" id="Phobius"/>
    </source>
</evidence>
<protein>
    <submittedName>
        <fullName evidence="4">Uncharacterized protein</fullName>
    </submittedName>
</protein>
<keyword evidence="3" id="KW-1133">Transmembrane helix</keyword>
<dbReference type="GO" id="GO:0042058">
    <property type="term" value="P:regulation of epidermal growth factor receptor signaling pathway"/>
    <property type="evidence" value="ECO:0007669"/>
    <property type="project" value="TreeGrafter"/>
</dbReference>
<sequence length="865" mass="96556">MSKDANHVQYLRRSKSAPPHCNSCFREPRPSIFQQIRASAMTFFGLSVDNSQEDWNSRRLRYLLKKYGSIKPGKLVSPLGTEPVSNYLEGIPNRRRTLGRQLSLMTQLSTPAPLSPCVVTRRNNALKALSTGVRLSVARRQRRMYTSPLQNGVLHLPAGSLYSPAPQTALIDGSPFAAENWVGLIETPGRSLPQLSVIPSPKSTVPDVEDGRPQRSSHVTTACINVSLLQRRHGRTKSPLHEKIKEPSTHLQKYDSHENSNVVSEMPAQRINYLSEENVISDIRPAALPRRPRYFFPSSTTTTMSSCHSRCTQGHCLDDLEADFEMNSLSPPVHRASLLVGTEPAVGTVIPLEPKAVPACEVSDLPPLSRLDCLRPPPLTIPTQSAPFAPGILQTRVFVYSTPTPSPSTRFTGAFSPHLVAYSNMQRVWAFEHGHLSPTLQALNIEAYSPGFAAFMQKCRDKARGFGPAMDENVNNRKQGRSSSEECPLSTAGPASLPETPFFYRRVKRRKDSSSSVTTSPQATPFLPPRPSPGRASPSRPWRLNNNLADKNASNSATATTNQRAEATSRLLTLREKLQAVKMTCFPARNRASQKIYQSVDQSLLDYRPYFTYFVSFVQVVILVLACAGYGFAPVGLNMEHEVISEVLLSSLAFEHVCRIEDENLWIGPRQADLIRIGARYSPCMRADATLYYRFTEAQKKWDRMSGCCVRNDGEGCHQTSRMKCPRATSMWLRRVPPDLDADELMLDQSTNKNDDKKLKIQSSLNHPLSEIGPVCGLDPEFCEEPRSTGPFAWSRTDVTEWPVRESMYVFVFQILLHLRLWVLMGLLIVLLAWVFLCAVAACHVLKEVSLAGLLFQEPRVTTIL</sequence>
<comment type="similarity">
    <text evidence="1">Belongs to the peptidase S54 family.</text>
</comment>
<feature type="region of interest" description="Disordered" evidence="2">
    <location>
        <begin position="1"/>
        <end position="21"/>
    </location>
</feature>
<dbReference type="AlphaFoldDB" id="A0A0X3NX08"/>
<feature type="transmembrane region" description="Helical" evidence="3">
    <location>
        <begin position="610"/>
        <end position="633"/>
    </location>
</feature>
<feature type="compositionally biased region" description="Polar residues" evidence="2">
    <location>
        <begin position="544"/>
        <end position="566"/>
    </location>
</feature>
<dbReference type="PANTHER" id="PTHR45965:SF3">
    <property type="entry name" value="INACTIVE RHOMBOID PROTEIN 1"/>
    <property type="match status" value="1"/>
</dbReference>
<dbReference type="EMBL" id="GEEE01018874">
    <property type="protein sequence ID" value="JAP44351.1"/>
    <property type="molecule type" value="Transcribed_RNA"/>
</dbReference>
<accession>A0A0X3NX08</accession>
<feature type="transmembrane region" description="Helical" evidence="3">
    <location>
        <begin position="821"/>
        <end position="842"/>
    </location>
</feature>
<dbReference type="GO" id="GO:0050708">
    <property type="term" value="P:regulation of protein secretion"/>
    <property type="evidence" value="ECO:0007669"/>
    <property type="project" value="TreeGrafter"/>
</dbReference>
<evidence type="ECO:0000313" key="4">
    <source>
        <dbReference type="EMBL" id="JAP44351.1"/>
    </source>
</evidence>
<name>A0A0X3NX08_SCHSO</name>
<evidence type="ECO:0000256" key="1">
    <source>
        <dbReference type="ARBA" id="ARBA00009045"/>
    </source>
</evidence>
<keyword evidence="3" id="KW-0472">Membrane</keyword>
<proteinExistence type="inferred from homology"/>
<evidence type="ECO:0000256" key="2">
    <source>
        <dbReference type="SAM" id="MobiDB-lite"/>
    </source>
</evidence>
<dbReference type="PANTHER" id="PTHR45965">
    <property type="entry name" value="INACTIVE RHOMBOID PROTEIN"/>
    <property type="match status" value="1"/>
</dbReference>
<dbReference type="InterPro" id="IPR051512">
    <property type="entry name" value="Inactive_Rhomboid"/>
</dbReference>
<dbReference type="GO" id="GO:0005789">
    <property type="term" value="C:endoplasmic reticulum membrane"/>
    <property type="evidence" value="ECO:0007669"/>
    <property type="project" value="TreeGrafter"/>
</dbReference>
<feature type="region of interest" description="Disordered" evidence="2">
    <location>
        <begin position="467"/>
        <end position="566"/>
    </location>
</feature>
<gene>
    <name evidence="4" type="ORF">TR147557</name>
</gene>